<evidence type="ECO:0000256" key="3">
    <source>
        <dbReference type="ARBA" id="ARBA00022692"/>
    </source>
</evidence>
<dbReference type="EMBL" id="CP003360">
    <property type="protein sequence ID" value="AFM27500.1"/>
    <property type="molecule type" value="Genomic_DNA"/>
</dbReference>
<comment type="subcellular location">
    <subcellularLocation>
        <location evidence="1">Cell membrane</location>
        <topology evidence="1">Multi-pass membrane protein</topology>
    </subcellularLocation>
</comment>
<dbReference type="KEGG" id="dti:Desti_4886"/>
<reference evidence="10" key="1">
    <citation type="submission" date="2012-06" db="EMBL/GenBank/DDBJ databases">
        <title>Complete sequence of chromosome of Desulfomonile tiedjei DSM 6799.</title>
        <authorList>
            <person name="Lucas S."/>
            <person name="Copeland A."/>
            <person name="Lapidus A."/>
            <person name="Glavina del Rio T."/>
            <person name="Dalin E."/>
            <person name="Tice H."/>
            <person name="Bruce D."/>
            <person name="Goodwin L."/>
            <person name="Pitluck S."/>
            <person name="Peters L."/>
            <person name="Ovchinnikova G."/>
            <person name="Zeytun A."/>
            <person name="Lu M."/>
            <person name="Kyrpides N."/>
            <person name="Mavromatis K."/>
            <person name="Ivanova N."/>
            <person name="Brettin T."/>
            <person name="Detter J.C."/>
            <person name="Han C."/>
            <person name="Larimer F."/>
            <person name="Land M."/>
            <person name="Hauser L."/>
            <person name="Markowitz V."/>
            <person name="Cheng J.-F."/>
            <person name="Hugenholtz P."/>
            <person name="Woyke T."/>
            <person name="Wu D."/>
            <person name="Spring S."/>
            <person name="Schroeder M."/>
            <person name="Brambilla E."/>
            <person name="Klenk H.-P."/>
            <person name="Eisen J.A."/>
        </authorList>
    </citation>
    <scope>NUCLEOTIDE SEQUENCE [LARGE SCALE GENOMIC DNA]</scope>
    <source>
        <strain evidence="10">ATCC 49306 / DSM 6799 / DCB-1</strain>
    </source>
</reference>
<evidence type="ECO:0000256" key="4">
    <source>
        <dbReference type="ARBA" id="ARBA00022989"/>
    </source>
</evidence>
<dbReference type="OrthoDB" id="9775474at2"/>
<dbReference type="Pfam" id="PF02687">
    <property type="entry name" value="FtsX"/>
    <property type="match status" value="1"/>
</dbReference>
<feature type="transmembrane region" description="Helical" evidence="6">
    <location>
        <begin position="346"/>
        <end position="367"/>
    </location>
</feature>
<feature type="transmembrane region" description="Helical" evidence="6">
    <location>
        <begin position="254"/>
        <end position="280"/>
    </location>
</feature>
<organism evidence="9 10">
    <name type="scientific">Desulfomonile tiedjei (strain ATCC 49306 / DSM 6799 / DCB-1)</name>
    <dbReference type="NCBI Taxonomy" id="706587"/>
    <lineage>
        <taxon>Bacteria</taxon>
        <taxon>Pseudomonadati</taxon>
        <taxon>Thermodesulfobacteriota</taxon>
        <taxon>Desulfomonilia</taxon>
        <taxon>Desulfomonilales</taxon>
        <taxon>Desulfomonilaceae</taxon>
        <taxon>Desulfomonile</taxon>
    </lineage>
</organism>
<accession>I4CD59</accession>
<keyword evidence="4 6" id="KW-1133">Transmembrane helix</keyword>
<dbReference type="PANTHER" id="PTHR43738">
    <property type="entry name" value="ABC TRANSPORTER, MEMBRANE PROTEIN"/>
    <property type="match status" value="1"/>
</dbReference>
<dbReference type="AlphaFoldDB" id="I4CD59"/>
<feature type="transmembrane region" description="Helical" evidence="6">
    <location>
        <begin position="20"/>
        <end position="44"/>
    </location>
</feature>
<keyword evidence="3 6" id="KW-0812">Transmembrane</keyword>
<feature type="domain" description="ABC3 transporter permease C-terminal" evidence="7">
    <location>
        <begin position="261"/>
        <end position="375"/>
    </location>
</feature>
<evidence type="ECO:0000259" key="7">
    <source>
        <dbReference type="Pfam" id="PF02687"/>
    </source>
</evidence>
<dbReference type="InterPro" id="IPR025857">
    <property type="entry name" value="MacB_PCD"/>
</dbReference>
<proteinExistence type="predicted"/>
<feature type="domain" description="MacB-like periplasmic core" evidence="8">
    <location>
        <begin position="18"/>
        <end position="227"/>
    </location>
</feature>
<protein>
    <submittedName>
        <fullName evidence="9">ABC-type transport system, involved in lipoprotein release, permease component</fullName>
    </submittedName>
</protein>
<dbReference type="GO" id="GO:0005886">
    <property type="term" value="C:plasma membrane"/>
    <property type="evidence" value="ECO:0007669"/>
    <property type="project" value="UniProtKB-SubCell"/>
</dbReference>
<dbReference type="STRING" id="706587.Desti_4886"/>
<keyword evidence="10" id="KW-1185">Reference proteome</keyword>
<dbReference type="RefSeq" id="WP_014812607.1">
    <property type="nucleotide sequence ID" value="NC_018025.1"/>
</dbReference>
<dbReference type="InterPro" id="IPR003838">
    <property type="entry name" value="ABC3_permease_C"/>
</dbReference>
<evidence type="ECO:0000256" key="2">
    <source>
        <dbReference type="ARBA" id="ARBA00022475"/>
    </source>
</evidence>
<dbReference type="InterPro" id="IPR051125">
    <property type="entry name" value="ABC-4/HrtB_transporter"/>
</dbReference>
<dbReference type="Pfam" id="PF12704">
    <property type="entry name" value="MacB_PCD"/>
    <property type="match status" value="1"/>
</dbReference>
<gene>
    <name evidence="9" type="ordered locus">Desti_4886</name>
</gene>
<evidence type="ECO:0000256" key="5">
    <source>
        <dbReference type="ARBA" id="ARBA00023136"/>
    </source>
</evidence>
<dbReference type="eggNOG" id="COG0577">
    <property type="taxonomic scope" value="Bacteria"/>
</dbReference>
<evidence type="ECO:0000259" key="8">
    <source>
        <dbReference type="Pfam" id="PF12704"/>
    </source>
</evidence>
<keyword evidence="5 6" id="KW-0472">Membrane</keyword>
<dbReference type="Proteomes" id="UP000006055">
    <property type="component" value="Chromosome"/>
</dbReference>
<feature type="transmembrane region" description="Helical" evidence="6">
    <location>
        <begin position="301"/>
        <end position="326"/>
    </location>
</feature>
<name>I4CD59_DESTA</name>
<keyword evidence="2" id="KW-1003">Cell membrane</keyword>
<evidence type="ECO:0000313" key="9">
    <source>
        <dbReference type="EMBL" id="AFM27500.1"/>
    </source>
</evidence>
<keyword evidence="9" id="KW-0449">Lipoprotein</keyword>
<sequence>MEVLKLIIRNVFRHRLRSILTILGVAVAMLAFAILRTLVDAWYIGVESSSPDRLITRNKISLIYALPISYKNRIAQVPGVTGVEYGSWYGGVYKEKKNFFAQFAVSGSGYFNLYPEFLLTEDEKKAFDRDRNGAIAGKTIAERFGWKIGDVIPLQGTIYPGSIELVLKGIYTGARKSVDQTAFFFRYEYLNEVLKKTNPDRADKVGWYLVKINDPQRSAEITEEIDSLFKNSLAETLTETEKAFQMGFVAMTEAIVAAVRIISMVVIAIILIVLANTMAMTTRERWAEYAVFKTLGFRPRFLFLLIAGESVAISLIGGMLGAALSFPGGRMFQKQLESFLPVFEVNYSTILIILIVSLAVGFIAALIPAIRVGRMGIAEGLRHIG</sequence>
<evidence type="ECO:0000256" key="6">
    <source>
        <dbReference type="SAM" id="Phobius"/>
    </source>
</evidence>
<dbReference type="PANTHER" id="PTHR43738:SF3">
    <property type="entry name" value="ABC TRANSPORTER PERMEASE"/>
    <property type="match status" value="1"/>
</dbReference>
<dbReference type="HOGENOM" id="CLU_000604_8_10_7"/>
<evidence type="ECO:0000256" key="1">
    <source>
        <dbReference type="ARBA" id="ARBA00004651"/>
    </source>
</evidence>
<evidence type="ECO:0000313" key="10">
    <source>
        <dbReference type="Proteomes" id="UP000006055"/>
    </source>
</evidence>